<name>Q2GH88_EHRCR</name>
<dbReference type="STRING" id="205920.ECH_0375"/>
<accession>Q2GH88</accession>
<dbReference type="HOGENOM" id="CLU_3327401_0_0_5"/>
<reference evidence="1 2" key="1">
    <citation type="journal article" date="2006" name="PLoS Genet.">
        <title>Comparative genomics of emerging human ehrlichiosis agents.</title>
        <authorList>
            <person name="Dunning Hotopp J.C."/>
            <person name="Lin M."/>
            <person name="Madupu R."/>
            <person name="Crabtree J."/>
            <person name="Angiuoli S.V."/>
            <person name="Eisen J.A."/>
            <person name="Seshadri R."/>
            <person name="Ren Q."/>
            <person name="Wu M."/>
            <person name="Utterback T.R."/>
            <person name="Smith S."/>
            <person name="Lewis M."/>
            <person name="Khouri H."/>
            <person name="Zhang C."/>
            <person name="Niu H."/>
            <person name="Lin Q."/>
            <person name="Ohashi N."/>
            <person name="Zhi N."/>
            <person name="Nelson W."/>
            <person name="Brinkac L.M."/>
            <person name="Dodson R.J."/>
            <person name="Rosovitz M.J."/>
            <person name="Sundaram J."/>
            <person name="Daugherty S.C."/>
            <person name="Davidsen T."/>
            <person name="Durkin A.S."/>
            <person name="Gwinn M."/>
            <person name="Haft D.H."/>
            <person name="Selengut J.D."/>
            <person name="Sullivan S.A."/>
            <person name="Zafar N."/>
            <person name="Zhou L."/>
            <person name="Benahmed F."/>
            <person name="Forberger H."/>
            <person name="Halpin R."/>
            <person name="Mulligan S."/>
            <person name="Robinson J."/>
            <person name="White O."/>
            <person name="Rikihisa Y."/>
            <person name="Tettelin H."/>
        </authorList>
    </citation>
    <scope>NUCLEOTIDE SEQUENCE [LARGE SCALE GENOMIC DNA]</scope>
    <source>
        <strain evidence="2">ATCC CRL-10679 / Arkansas</strain>
    </source>
</reference>
<evidence type="ECO:0000313" key="2">
    <source>
        <dbReference type="Proteomes" id="UP000008320"/>
    </source>
</evidence>
<organism evidence="1 2">
    <name type="scientific">Ehrlichia chaffeensis (strain ATCC CRL-10679 / Arkansas)</name>
    <dbReference type="NCBI Taxonomy" id="205920"/>
    <lineage>
        <taxon>Bacteria</taxon>
        <taxon>Pseudomonadati</taxon>
        <taxon>Pseudomonadota</taxon>
        <taxon>Alphaproteobacteria</taxon>
        <taxon>Rickettsiales</taxon>
        <taxon>Anaplasmataceae</taxon>
        <taxon>Ehrlichia</taxon>
    </lineage>
</organism>
<gene>
    <name evidence="1" type="ordered locus">ECH_0375</name>
</gene>
<sequence>MHIMNIPVHNNYTTATAIPYSSRINCTIRLFVTVNLVNMHT</sequence>
<evidence type="ECO:0000313" key="1">
    <source>
        <dbReference type="EMBL" id="ABD45548.1"/>
    </source>
</evidence>
<dbReference type="AlphaFoldDB" id="Q2GH88"/>
<protein>
    <submittedName>
        <fullName evidence="1">Uncharacterized protein</fullName>
    </submittedName>
</protein>
<dbReference type="EMBL" id="CP000236">
    <property type="protein sequence ID" value="ABD45548.1"/>
    <property type="molecule type" value="Genomic_DNA"/>
</dbReference>
<dbReference type="Proteomes" id="UP000008320">
    <property type="component" value="Chromosome"/>
</dbReference>
<dbReference type="KEGG" id="ech:ECH_0375"/>
<proteinExistence type="predicted"/>
<keyword evidence="2" id="KW-1185">Reference proteome</keyword>